<evidence type="ECO:0000256" key="4">
    <source>
        <dbReference type="ARBA" id="ARBA00022741"/>
    </source>
</evidence>
<keyword evidence="5 10" id="KW-0067">ATP-binding</keyword>
<dbReference type="Pfam" id="PF20974">
    <property type="entry name" value="tRNA-synt_1c_C2"/>
    <property type="match status" value="1"/>
</dbReference>
<keyword evidence="4 10" id="KW-0547">Nucleotide-binding</keyword>
<dbReference type="PANTHER" id="PTHR43097:SF4">
    <property type="entry name" value="GLUTAMINE--TRNA LIGASE"/>
    <property type="match status" value="1"/>
</dbReference>
<dbReference type="EMBL" id="CP054393">
    <property type="protein sequence ID" value="QTX02703.1"/>
    <property type="molecule type" value="Genomic_DNA"/>
</dbReference>
<evidence type="ECO:0000313" key="14">
    <source>
        <dbReference type="EMBL" id="QTX02703.1"/>
    </source>
</evidence>
<dbReference type="PANTHER" id="PTHR43097">
    <property type="entry name" value="GLUTAMINE-TRNA LIGASE"/>
    <property type="match status" value="1"/>
</dbReference>
<protein>
    <recommendedName>
        <fullName evidence="2 9">Glutamine--tRNA ligase</fullName>
        <ecNumber evidence="2 9">6.1.1.18</ecNumber>
    </recommendedName>
</protein>
<dbReference type="EC" id="6.1.1.18" evidence="2 9"/>
<feature type="domain" description="tRNA synthetases class I (E and Q) anti-codon binding" evidence="13">
    <location>
        <begin position="451"/>
        <end position="519"/>
    </location>
</feature>
<dbReference type="Pfam" id="PF00749">
    <property type="entry name" value="tRNA-synt_1c"/>
    <property type="match status" value="1"/>
</dbReference>
<dbReference type="InterPro" id="IPR020059">
    <property type="entry name" value="Glu/Gln-tRNA-synth_Ib_codon-bd"/>
</dbReference>
<keyword evidence="15" id="KW-1185">Reference proteome</keyword>
<comment type="similarity">
    <text evidence="1 10">Belongs to the class-I aminoacyl-tRNA synthetase family.</text>
</comment>
<dbReference type="InterPro" id="IPR049437">
    <property type="entry name" value="tRNA-synt_1c_C2"/>
</dbReference>
<keyword evidence="3 10" id="KW-0436">Ligase</keyword>
<dbReference type="InterPro" id="IPR000924">
    <property type="entry name" value="Glu/Gln-tRNA-synth"/>
</dbReference>
<keyword evidence="6 10" id="KW-0648">Protein biosynthesis</keyword>
<accession>A0A975FHZ9</accession>
<dbReference type="RefSeq" id="WP_210954776.1">
    <property type="nucleotide sequence ID" value="NZ_CP054393.1"/>
</dbReference>
<evidence type="ECO:0000256" key="3">
    <source>
        <dbReference type="ARBA" id="ARBA00022598"/>
    </source>
</evidence>
<dbReference type="Gene3D" id="2.40.240.10">
    <property type="entry name" value="Ribosomal Protein L25, Chain P"/>
    <property type="match status" value="2"/>
</dbReference>
<dbReference type="InterPro" id="IPR020056">
    <property type="entry name" value="Rbsml_bL25/Gln-tRNA_synth_N"/>
</dbReference>
<evidence type="ECO:0000259" key="11">
    <source>
        <dbReference type="Pfam" id="PF00749"/>
    </source>
</evidence>
<evidence type="ECO:0000256" key="6">
    <source>
        <dbReference type="ARBA" id="ARBA00022917"/>
    </source>
</evidence>
<dbReference type="PRINTS" id="PR00987">
    <property type="entry name" value="TRNASYNTHGLU"/>
</dbReference>
<dbReference type="Pfam" id="PF03950">
    <property type="entry name" value="tRNA-synt_1c_C"/>
    <property type="match status" value="1"/>
</dbReference>
<dbReference type="InterPro" id="IPR014729">
    <property type="entry name" value="Rossmann-like_a/b/a_fold"/>
</dbReference>
<evidence type="ECO:0000256" key="9">
    <source>
        <dbReference type="NCBIfam" id="TIGR00440"/>
    </source>
</evidence>
<dbReference type="NCBIfam" id="TIGR00440">
    <property type="entry name" value="glnS"/>
    <property type="match status" value="1"/>
</dbReference>
<evidence type="ECO:0000256" key="1">
    <source>
        <dbReference type="ARBA" id="ARBA00005594"/>
    </source>
</evidence>
<reference evidence="14" key="1">
    <citation type="submission" date="2020-06" db="EMBL/GenBank/DDBJ databases">
        <title>Complete genome sequence of Candidatus Phytoplasma luffae NCHU2019.</title>
        <authorList>
            <person name="Cho S.-T."/>
            <person name="Tan C.-M."/>
            <person name="Li J.-R."/>
            <person name="Chien Y.-Y."/>
            <person name="Chiu Y.-C."/>
            <person name="Yang J.-Y."/>
            <person name="Kuo C.-H."/>
        </authorList>
    </citation>
    <scope>NUCLEOTIDE SEQUENCE</scope>
    <source>
        <strain evidence="14">NCHU2019</strain>
    </source>
</reference>
<evidence type="ECO:0000259" key="12">
    <source>
        <dbReference type="Pfam" id="PF03950"/>
    </source>
</evidence>
<keyword evidence="7 10" id="KW-0030">Aminoacyl-tRNA synthetase</keyword>
<dbReference type="GO" id="GO:0004819">
    <property type="term" value="F:glutamine-tRNA ligase activity"/>
    <property type="evidence" value="ECO:0007669"/>
    <property type="project" value="UniProtKB-UniRule"/>
</dbReference>
<dbReference type="SUPFAM" id="SSF50715">
    <property type="entry name" value="Ribosomal protein L25-like"/>
    <property type="match status" value="1"/>
</dbReference>
<dbReference type="InterPro" id="IPR001412">
    <property type="entry name" value="aa-tRNA-synth_I_CS"/>
</dbReference>
<feature type="domain" description="Glutamyl/glutaminyl-tRNA synthetase class Ib anti-codon binding" evidence="12">
    <location>
        <begin position="334"/>
        <end position="434"/>
    </location>
</feature>
<dbReference type="SUPFAM" id="SSF52374">
    <property type="entry name" value="Nucleotidylyl transferase"/>
    <property type="match status" value="1"/>
</dbReference>
<name>A0A975FHZ9_LOWBP</name>
<feature type="domain" description="Glutamyl/glutaminyl-tRNA synthetase class Ib catalytic" evidence="11">
    <location>
        <begin position="23"/>
        <end position="329"/>
    </location>
</feature>
<dbReference type="KEGG" id="pluf:LFWB_1330"/>
<dbReference type="Gene3D" id="3.40.50.620">
    <property type="entry name" value="HUPs"/>
    <property type="match status" value="1"/>
</dbReference>
<gene>
    <name evidence="14" type="primary">glnS</name>
    <name evidence="14" type="ORF">LFWB_1330</name>
</gene>
<comment type="catalytic activity">
    <reaction evidence="8">
        <text>tRNA(Gln) + L-glutamine + ATP = L-glutaminyl-tRNA(Gln) + AMP + diphosphate</text>
        <dbReference type="Rhea" id="RHEA:20121"/>
        <dbReference type="Rhea" id="RHEA-COMP:9662"/>
        <dbReference type="Rhea" id="RHEA-COMP:9681"/>
        <dbReference type="ChEBI" id="CHEBI:30616"/>
        <dbReference type="ChEBI" id="CHEBI:33019"/>
        <dbReference type="ChEBI" id="CHEBI:58359"/>
        <dbReference type="ChEBI" id="CHEBI:78442"/>
        <dbReference type="ChEBI" id="CHEBI:78521"/>
        <dbReference type="ChEBI" id="CHEBI:456215"/>
        <dbReference type="EC" id="6.1.1.18"/>
    </reaction>
</comment>
<dbReference type="GO" id="GO:0006425">
    <property type="term" value="P:glutaminyl-tRNA aminoacylation"/>
    <property type="evidence" value="ECO:0007669"/>
    <property type="project" value="UniProtKB-UniRule"/>
</dbReference>
<evidence type="ECO:0000256" key="8">
    <source>
        <dbReference type="ARBA" id="ARBA00048270"/>
    </source>
</evidence>
<evidence type="ECO:0000259" key="13">
    <source>
        <dbReference type="Pfam" id="PF20974"/>
    </source>
</evidence>
<dbReference type="PROSITE" id="PS00178">
    <property type="entry name" value="AA_TRNA_LIGASE_I"/>
    <property type="match status" value="1"/>
</dbReference>
<dbReference type="Proteomes" id="UP000672038">
    <property type="component" value="Chromosome"/>
</dbReference>
<dbReference type="InterPro" id="IPR050132">
    <property type="entry name" value="Gln/Glu-tRNA_Ligase"/>
</dbReference>
<evidence type="ECO:0000313" key="15">
    <source>
        <dbReference type="Proteomes" id="UP000672038"/>
    </source>
</evidence>
<evidence type="ECO:0000256" key="10">
    <source>
        <dbReference type="RuleBase" id="RU363037"/>
    </source>
</evidence>
<dbReference type="GO" id="GO:0005829">
    <property type="term" value="C:cytosol"/>
    <property type="evidence" value="ECO:0007669"/>
    <property type="project" value="TreeGrafter"/>
</dbReference>
<dbReference type="InterPro" id="IPR011035">
    <property type="entry name" value="Ribosomal_bL25/Gln-tRNA_synth"/>
</dbReference>
<organism evidence="14 15">
    <name type="scientific">Loofah witches'-broom phytoplasma</name>
    <dbReference type="NCBI Taxonomy" id="35773"/>
    <lineage>
        <taxon>Bacteria</taxon>
        <taxon>Bacillati</taxon>
        <taxon>Mycoplasmatota</taxon>
        <taxon>Mollicutes</taxon>
        <taxon>Acholeplasmatales</taxon>
        <taxon>Acholeplasmataceae</taxon>
        <taxon>Candidatus Phytoplasma</taxon>
        <taxon>16SrVIII (Loofah witches'-broom group)</taxon>
    </lineage>
</organism>
<dbReference type="FunFam" id="3.40.50.620:FF:000037">
    <property type="entry name" value="Glutamine--tRNA ligase cytoplasmic"/>
    <property type="match status" value="1"/>
</dbReference>
<dbReference type="InterPro" id="IPR020058">
    <property type="entry name" value="Glu/Gln-tRNA-synth_Ib_cat-dom"/>
</dbReference>
<proteinExistence type="inferred from homology"/>
<dbReference type="InterPro" id="IPR004514">
    <property type="entry name" value="Gln-tRNA-synth"/>
</dbReference>
<evidence type="ECO:0000256" key="7">
    <source>
        <dbReference type="ARBA" id="ARBA00023146"/>
    </source>
</evidence>
<sequence length="538" mass="63334">MFRSSNFIKTIIEKDLRNKKYKKVITRFPPEPNGFLHLGHARSIVINFELAKLFGGKTYLRYDDTNPNKEKQNYVTSILEDVEWLGYKPHKICYASDYFEEIFQKAIVLIKKGLAFVDDSDAEELKQTRGDLNKSGINSRYRNRSIEVNLDLFNKMKKGFFKQGEKVLRAKIDMASLNMNLRDPVLYRIIDAYTLKNQHHFIFPSYDFAHPLEDSIEKISHSLCSLEFEDHRPLYNWVLKETEVEHFPTQIEFGRLNLNQTVLSKRKLKFLIDCSLVKDWDDPRMPTLIGMKNRGYTPESIKSFILEIGLSKNNNSVDQNMLNSSVRNDLEYKAKKIMIVEEPLKVTIINYDENKIESRKVPFHNNLDLGERTVFFSKHIYIEKKDFQMEKLDAKSKKLFLNGEVRLLYFYFIKAVDVIKDKNGEIIEILATYDPQTKSGTSFKERKPNGTIHFVEKNTFQKNIVNFYQPLFKNDIPIDLEKDFNKKSCISKEVLVEGGIKHMNNYEKFQFIRKGYFCFIHCLDKSSYFNEIISLKKN</sequence>
<dbReference type="AlphaFoldDB" id="A0A975FHZ9"/>
<evidence type="ECO:0000256" key="5">
    <source>
        <dbReference type="ARBA" id="ARBA00022840"/>
    </source>
</evidence>
<dbReference type="GO" id="GO:0005524">
    <property type="term" value="F:ATP binding"/>
    <property type="evidence" value="ECO:0007669"/>
    <property type="project" value="UniProtKB-KW"/>
</dbReference>
<evidence type="ECO:0000256" key="2">
    <source>
        <dbReference type="ARBA" id="ARBA00012836"/>
    </source>
</evidence>